<protein>
    <submittedName>
        <fullName evidence="1">YlmC/YmxH family sporulation protein</fullName>
    </submittedName>
</protein>
<dbReference type="InterPro" id="IPR014238">
    <property type="entry name" value="Spore_YlmC/YmxH"/>
</dbReference>
<accession>A0A385YRQ6</accession>
<dbReference type="EMBL" id="CP032418">
    <property type="protein sequence ID" value="AYC29171.1"/>
    <property type="molecule type" value="Genomic_DNA"/>
</dbReference>
<sequence length="84" mass="9448">MKFSDIQLKEFINLETGKMIGYVQDASVDIESGIITAFFLESTKSSLFPFGKQPELQKIEIETIQVIGKDVVLVKQQGTDLDKH</sequence>
<dbReference type="Proteomes" id="UP000265725">
    <property type="component" value="Chromosome"/>
</dbReference>
<gene>
    <name evidence="1" type="ORF">D3873_04480</name>
</gene>
<dbReference type="Gene3D" id="2.30.30.240">
    <property type="entry name" value="PRC-barrel domain"/>
    <property type="match status" value="1"/>
</dbReference>
<organism evidence="1 2">
    <name type="scientific">Paenisporosarcina cavernae</name>
    <dbReference type="NCBI Taxonomy" id="2320858"/>
    <lineage>
        <taxon>Bacteria</taxon>
        <taxon>Bacillati</taxon>
        <taxon>Bacillota</taxon>
        <taxon>Bacilli</taxon>
        <taxon>Bacillales</taxon>
        <taxon>Caryophanaceae</taxon>
        <taxon>Paenisporosarcina</taxon>
    </lineage>
</organism>
<dbReference type="InterPro" id="IPR011033">
    <property type="entry name" value="PRC_barrel-like_sf"/>
</dbReference>
<dbReference type="SUPFAM" id="SSF50346">
    <property type="entry name" value="PRC-barrel domain"/>
    <property type="match status" value="1"/>
</dbReference>
<dbReference type="NCBIfam" id="TIGR02888">
    <property type="entry name" value="spore_YlmC_YmxH"/>
    <property type="match status" value="1"/>
</dbReference>
<dbReference type="AlphaFoldDB" id="A0A385YRQ6"/>
<keyword evidence="2" id="KW-1185">Reference proteome</keyword>
<dbReference type="KEGG" id="paek:D3873_04480"/>
<evidence type="ECO:0000313" key="2">
    <source>
        <dbReference type="Proteomes" id="UP000265725"/>
    </source>
</evidence>
<name>A0A385YRQ6_9BACL</name>
<evidence type="ECO:0000313" key="1">
    <source>
        <dbReference type="EMBL" id="AYC29171.1"/>
    </source>
</evidence>
<dbReference type="OrthoDB" id="2468688at2"/>
<reference evidence="2" key="1">
    <citation type="submission" date="2018-09" db="EMBL/GenBank/DDBJ databases">
        <authorList>
            <person name="Zhu H."/>
        </authorList>
    </citation>
    <scope>NUCLEOTIDE SEQUENCE [LARGE SCALE GENOMIC DNA]</scope>
    <source>
        <strain evidence="2">K2R23-3</strain>
    </source>
</reference>
<proteinExistence type="predicted"/>
<dbReference type="RefSeq" id="WP_119882911.1">
    <property type="nucleotide sequence ID" value="NZ_CP032418.1"/>
</dbReference>